<dbReference type="OrthoDB" id="8457097at2"/>
<keyword evidence="3" id="KW-1185">Reference proteome</keyword>
<dbReference type="RefSeq" id="WP_091681545.1">
    <property type="nucleotide sequence ID" value="NZ_FOSN01000007.1"/>
</dbReference>
<dbReference type="Proteomes" id="UP000198755">
    <property type="component" value="Unassembled WGS sequence"/>
</dbReference>
<feature type="region of interest" description="Disordered" evidence="1">
    <location>
        <begin position="144"/>
        <end position="176"/>
    </location>
</feature>
<protein>
    <submittedName>
        <fullName evidence="2">Uncharacterized protein</fullName>
    </submittedName>
</protein>
<name>A0A1I3Z6M1_9HYPH</name>
<evidence type="ECO:0000313" key="2">
    <source>
        <dbReference type="EMBL" id="SFK39341.1"/>
    </source>
</evidence>
<organism evidence="2 3">
    <name type="scientific">Methylocapsa palsarum</name>
    <dbReference type="NCBI Taxonomy" id="1612308"/>
    <lineage>
        <taxon>Bacteria</taxon>
        <taxon>Pseudomonadati</taxon>
        <taxon>Pseudomonadota</taxon>
        <taxon>Alphaproteobacteria</taxon>
        <taxon>Hyphomicrobiales</taxon>
        <taxon>Beijerinckiaceae</taxon>
        <taxon>Methylocapsa</taxon>
    </lineage>
</organism>
<feature type="compositionally biased region" description="Acidic residues" evidence="1">
    <location>
        <begin position="154"/>
        <end position="167"/>
    </location>
</feature>
<evidence type="ECO:0000313" key="3">
    <source>
        <dbReference type="Proteomes" id="UP000198755"/>
    </source>
</evidence>
<sequence>MANQFIDQIIPRETEHLRSLLEAAFEAGRAAEREAMKRQLLAVLSPSELNIENVPMAQTGLDTVSQRGPLADEHIAATHAETRAQPGTVKPVIKGLIETAKNGILTSTIIERTGFKENSVRGTLSALKSEGFAERRGDLWFVAPDQDRSKPEETFADEEFAEEDEWGEPLNKEPTE</sequence>
<dbReference type="AlphaFoldDB" id="A0A1I3Z6M1"/>
<proteinExistence type="predicted"/>
<accession>A0A1I3Z6M1</accession>
<gene>
    <name evidence="2" type="ORF">SAMN05444581_10790</name>
</gene>
<evidence type="ECO:0000256" key="1">
    <source>
        <dbReference type="SAM" id="MobiDB-lite"/>
    </source>
</evidence>
<reference evidence="2 3" key="1">
    <citation type="submission" date="2016-10" db="EMBL/GenBank/DDBJ databases">
        <authorList>
            <person name="de Groot N.N."/>
        </authorList>
    </citation>
    <scope>NUCLEOTIDE SEQUENCE [LARGE SCALE GENOMIC DNA]</scope>
    <source>
        <strain evidence="2 3">NE2</strain>
    </source>
</reference>
<dbReference type="EMBL" id="FOSN01000007">
    <property type="protein sequence ID" value="SFK39341.1"/>
    <property type="molecule type" value="Genomic_DNA"/>
</dbReference>